<comment type="caution">
    <text evidence="3">The sequence shown here is derived from an EMBL/GenBank/DDBJ whole genome shotgun (WGS) entry which is preliminary data.</text>
</comment>
<dbReference type="AlphaFoldDB" id="A0A927BT47"/>
<dbReference type="Pfam" id="PF02120">
    <property type="entry name" value="Flg_hook"/>
    <property type="match status" value="1"/>
</dbReference>
<dbReference type="CDD" id="cd17470">
    <property type="entry name" value="T3SS_Flik_C"/>
    <property type="match status" value="1"/>
</dbReference>
<keyword evidence="3" id="KW-0969">Cilium</keyword>
<dbReference type="EMBL" id="JACXIZ010000014">
    <property type="protein sequence ID" value="MBD2845285.1"/>
    <property type="molecule type" value="Genomic_DNA"/>
</dbReference>
<sequence>MMQMNQLMSLISGNTSSTPVHAMTSGGSESGQAFAQVLQQLGKLSSGEARPLSELALAASARPGIPSALLQALAGHSGAEQWMEQLDKLEALLQSEDAGGPDLAPLDEAEQQELLVMVDEMIRMLVQTQTQASASSMMEADGTPELEQTLSKLATLLTEAALAGAGSPGLHDRSVAVGEDSMTSAAAEPRQGATLKQELLQAVQQLRAELVQGLEPAAEQKYGPLLERQLAALTALVSGKRADSALPTGLAVDMESELDLKGGTLQVVTRSASGAQDHLLKLSHSLLFRPEWTVQAVGERKTQTGGEALPEDSAFPAPAAAAAVLPDTGNKAPQTSRLVFSQPVPIQQFAETMTGMLIKQFRTSGGQGTTEARLTLHPEQLGEVNIRITLHHGQLTAQIMADNSMAKDMLESQLSQLRSALQQQGLQVDRLEVSQPQAHAQSELGGRQPGSQREQQSEHRHNESASGGESRFDSELNEISEQLGLDGLGYGRTVNVTA</sequence>
<organism evidence="3 4">
    <name type="scientific">Paenibacillus sabuli</name>
    <dbReference type="NCBI Taxonomy" id="2772509"/>
    <lineage>
        <taxon>Bacteria</taxon>
        <taxon>Bacillati</taxon>
        <taxon>Bacillota</taxon>
        <taxon>Bacilli</taxon>
        <taxon>Bacillales</taxon>
        <taxon>Paenibacillaceae</taxon>
        <taxon>Paenibacillus</taxon>
    </lineage>
</organism>
<protein>
    <submittedName>
        <fullName evidence="3">Flagellar hook-length control protein FliK</fullName>
    </submittedName>
</protein>
<accession>A0A927BT47</accession>
<dbReference type="InterPro" id="IPR021136">
    <property type="entry name" value="Flagellar_hook_control-like_C"/>
</dbReference>
<evidence type="ECO:0000256" key="1">
    <source>
        <dbReference type="SAM" id="MobiDB-lite"/>
    </source>
</evidence>
<dbReference type="Gene3D" id="3.30.750.140">
    <property type="match status" value="1"/>
</dbReference>
<dbReference type="InterPro" id="IPR038610">
    <property type="entry name" value="FliK-like_C_sf"/>
</dbReference>
<reference evidence="3" key="1">
    <citation type="submission" date="2020-09" db="EMBL/GenBank/DDBJ databases">
        <title>A novel bacterium of genus Paenibacillus, isolated from South China Sea.</title>
        <authorList>
            <person name="Huang H."/>
            <person name="Mo K."/>
            <person name="Hu Y."/>
        </authorList>
    </citation>
    <scope>NUCLEOTIDE SEQUENCE</scope>
    <source>
        <strain evidence="3">IB182496</strain>
    </source>
</reference>
<feature type="domain" description="Flagellar hook-length control protein-like C-terminal" evidence="2">
    <location>
        <begin position="362"/>
        <end position="439"/>
    </location>
</feature>
<dbReference type="Proteomes" id="UP000621560">
    <property type="component" value="Unassembled WGS sequence"/>
</dbReference>
<dbReference type="InterPro" id="IPR052563">
    <property type="entry name" value="FliK"/>
</dbReference>
<evidence type="ECO:0000313" key="3">
    <source>
        <dbReference type="EMBL" id="MBD2845285.1"/>
    </source>
</evidence>
<proteinExistence type="predicted"/>
<evidence type="ECO:0000313" key="4">
    <source>
        <dbReference type="Proteomes" id="UP000621560"/>
    </source>
</evidence>
<feature type="region of interest" description="Disordered" evidence="1">
    <location>
        <begin position="428"/>
        <end position="473"/>
    </location>
</feature>
<evidence type="ECO:0000259" key="2">
    <source>
        <dbReference type="Pfam" id="PF02120"/>
    </source>
</evidence>
<name>A0A927BT47_9BACL</name>
<keyword evidence="4" id="KW-1185">Reference proteome</keyword>
<keyword evidence="3" id="KW-0282">Flagellum</keyword>
<dbReference type="PANTHER" id="PTHR37533">
    <property type="entry name" value="FLAGELLAR HOOK-LENGTH CONTROL PROTEIN"/>
    <property type="match status" value="1"/>
</dbReference>
<keyword evidence="3" id="KW-0966">Cell projection</keyword>
<gene>
    <name evidence="3" type="ORF">IDH44_08785</name>
</gene>
<dbReference type="PANTHER" id="PTHR37533:SF2">
    <property type="entry name" value="FLAGELLAR HOOK-LENGTH CONTROL PROTEIN"/>
    <property type="match status" value="1"/>
</dbReference>